<keyword evidence="7" id="KW-0333">Golgi apparatus</keyword>
<evidence type="ECO:0000256" key="8">
    <source>
        <dbReference type="ARBA" id="ARBA00023136"/>
    </source>
</evidence>
<dbReference type="PANTHER" id="PTHR21230">
    <property type="entry name" value="VESICLE TRANSPORT V-SNARE PROTEIN VTI1-RELATED"/>
    <property type="match status" value="1"/>
</dbReference>
<dbReference type="GO" id="GO:0000139">
    <property type="term" value="C:Golgi membrane"/>
    <property type="evidence" value="ECO:0007669"/>
    <property type="project" value="UniProtKB-SubCell"/>
</dbReference>
<dbReference type="GO" id="GO:0031902">
    <property type="term" value="C:late endosome membrane"/>
    <property type="evidence" value="ECO:0007669"/>
    <property type="project" value="TreeGrafter"/>
</dbReference>
<evidence type="ECO:0000256" key="4">
    <source>
        <dbReference type="ARBA" id="ARBA00022692"/>
    </source>
</evidence>
<gene>
    <name evidence="12" type="primary">BOS1</name>
    <name evidence="12" type="ORF">H4R26_005599</name>
</gene>
<dbReference type="GO" id="GO:0005484">
    <property type="term" value="F:SNAP receptor activity"/>
    <property type="evidence" value="ECO:0007669"/>
    <property type="project" value="InterPro"/>
</dbReference>
<evidence type="ECO:0000256" key="7">
    <source>
        <dbReference type="ARBA" id="ARBA00023034"/>
    </source>
</evidence>
<dbReference type="GO" id="GO:0006906">
    <property type="term" value="P:vesicle fusion"/>
    <property type="evidence" value="ECO:0007669"/>
    <property type="project" value="TreeGrafter"/>
</dbReference>
<comment type="subcellular location">
    <subcellularLocation>
        <location evidence="1">Endoplasmic reticulum membrane</location>
        <topology evidence="1">Single-pass type IV membrane protein</topology>
    </subcellularLocation>
    <subcellularLocation>
        <location evidence="2">Golgi apparatus membrane</location>
        <topology evidence="2">Single-pass type IV membrane protein</topology>
    </subcellularLocation>
</comment>
<evidence type="ECO:0000256" key="6">
    <source>
        <dbReference type="ARBA" id="ARBA00022989"/>
    </source>
</evidence>
<accession>A0A9W8ECW9</accession>
<keyword evidence="4 11" id="KW-0812">Transmembrane</keyword>
<sequence>EYNAAQRLLHKLKKGVSEFELSSSNSEVVVASIAQDLQTLSKGVTEYRILGRQESNERKRKMMLDRASSMADDHELLKRRFEKLKLRKTQQETYTQERGELLHRNSGAAGTGQLDTAIEMDEDAFWNRSERALDGYIAQGVASLESLREQRGLLQNARQRILNADSTLGLSRSVITYINRRTTQDKVFLVAGMIVTCIGIYFIVHYFG</sequence>
<evidence type="ECO:0000256" key="9">
    <source>
        <dbReference type="ARBA" id="ARBA00037983"/>
    </source>
</evidence>
<evidence type="ECO:0000313" key="12">
    <source>
        <dbReference type="EMBL" id="KAJ1998063.1"/>
    </source>
</evidence>
<dbReference type="SUPFAM" id="SSF58038">
    <property type="entry name" value="SNARE fusion complex"/>
    <property type="match status" value="1"/>
</dbReference>
<evidence type="ECO:0000313" key="13">
    <source>
        <dbReference type="Proteomes" id="UP001150907"/>
    </source>
</evidence>
<evidence type="ECO:0000256" key="10">
    <source>
        <dbReference type="ARBA" id="ARBA00040957"/>
    </source>
</evidence>
<organism evidence="12 13">
    <name type="scientific">Coemansia thaxteri</name>
    <dbReference type="NCBI Taxonomy" id="2663907"/>
    <lineage>
        <taxon>Eukaryota</taxon>
        <taxon>Fungi</taxon>
        <taxon>Fungi incertae sedis</taxon>
        <taxon>Zoopagomycota</taxon>
        <taxon>Kickxellomycotina</taxon>
        <taxon>Kickxellomycetes</taxon>
        <taxon>Kickxellales</taxon>
        <taxon>Kickxellaceae</taxon>
        <taxon>Coemansia</taxon>
    </lineage>
</organism>
<keyword evidence="13" id="KW-1185">Reference proteome</keyword>
<reference evidence="12" key="1">
    <citation type="submission" date="2022-07" db="EMBL/GenBank/DDBJ databases">
        <title>Phylogenomic reconstructions and comparative analyses of Kickxellomycotina fungi.</title>
        <authorList>
            <person name="Reynolds N.K."/>
            <person name="Stajich J.E."/>
            <person name="Barry K."/>
            <person name="Grigoriev I.V."/>
            <person name="Crous P."/>
            <person name="Smith M.E."/>
        </authorList>
    </citation>
    <scope>NUCLEOTIDE SEQUENCE</scope>
    <source>
        <strain evidence="12">IMI 214461</strain>
    </source>
</reference>
<dbReference type="InterPro" id="IPR027027">
    <property type="entry name" value="GOSR2/Membrin/Bos1"/>
</dbReference>
<dbReference type="Gene3D" id="1.20.5.110">
    <property type="match status" value="1"/>
</dbReference>
<comment type="caution">
    <text evidence="12">The sequence shown here is derived from an EMBL/GenBank/DDBJ whole genome shotgun (WGS) entry which is preliminary data.</text>
</comment>
<feature type="non-terminal residue" evidence="12">
    <location>
        <position position="1"/>
    </location>
</feature>
<dbReference type="GO" id="GO:0015031">
    <property type="term" value="P:protein transport"/>
    <property type="evidence" value="ECO:0007669"/>
    <property type="project" value="UniProtKB-KW"/>
</dbReference>
<evidence type="ECO:0000256" key="1">
    <source>
        <dbReference type="ARBA" id="ARBA00004163"/>
    </source>
</evidence>
<dbReference type="AlphaFoldDB" id="A0A9W8ECW9"/>
<protein>
    <recommendedName>
        <fullName evidence="10">Protein transport protein BOS1</fullName>
    </recommendedName>
</protein>
<name>A0A9W8ECW9_9FUNG</name>
<evidence type="ECO:0000256" key="5">
    <source>
        <dbReference type="ARBA" id="ARBA00022927"/>
    </source>
</evidence>
<dbReference type="EMBL" id="JANBQF010001089">
    <property type="protein sequence ID" value="KAJ1998063.1"/>
    <property type="molecule type" value="Genomic_DNA"/>
</dbReference>
<dbReference type="Proteomes" id="UP001150907">
    <property type="component" value="Unassembled WGS sequence"/>
</dbReference>
<keyword evidence="8 11" id="KW-0472">Membrane</keyword>
<dbReference type="GO" id="GO:0005789">
    <property type="term" value="C:endoplasmic reticulum membrane"/>
    <property type="evidence" value="ECO:0007669"/>
    <property type="project" value="UniProtKB-SubCell"/>
</dbReference>
<evidence type="ECO:0000256" key="3">
    <source>
        <dbReference type="ARBA" id="ARBA00022448"/>
    </source>
</evidence>
<feature type="transmembrane region" description="Helical" evidence="11">
    <location>
        <begin position="187"/>
        <end position="207"/>
    </location>
</feature>
<dbReference type="PANTHER" id="PTHR21230:SF1">
    <property type="entry name" value="GOLGI SNAP RECEPTOR COMPLEX MEMBER 2"/>
    <property type="match status" value="1"/>
</dbReference>
<dbReference type="PIRSF" id="PIRSF028865">
    <property type="entry name" value="Membrin-2"/>
    <property type="match status" value="1"/>
</dbReference>
<dbReference type="GO" id="GO:0012507">
    <property type="term" value="C:ER to Golgi transport vesicle membrane"/>
    <property type="evidence" value="ECO:0007669"/>
    <property type="project" value="TreeGrafter"/>
</dbReference>
<proteinExistence type="inferred from homology"/>
<keyword evidence="6 11" id="KW-1133">Transmembrane helix</keyword>
<evidence type="ECO:0000256" key="2">
    <source>
        <dbReference type="ARBA" id="ARBA00004409"/>
    </source>
</evidence>
<dbReference type="GO" id="GO:0000149">
    <property type="term" value="F:SNARE binding"/>
    <property type="evidence" value="ECO:0007669"/>
    <property type="project" value="TreeGrafter"/>
</dbReference>
<dbReference type="Pfam" id="PF12352">
    <property type="entry name" value="V-SNARE_C"/>
    <property type="match status" value="1"/>
</dbReference>
<comment type="similarity">
    <text evidence="9">Belongs to the BOS1 family.</text>
</comment>
<dbReference type="GO" id="GO:0031201">
    <property type="term" value="C:SNARE complex"/>
    <property type="evidence" value="ECO:0007669"/>
    <property type="project" value="TreeGrafter"/>
</dbReference>
<dbReference type="GO" id="GO:0006888">
    <property type="term" value="P:endoplasmic reticulum to Golgi vesicle-mediated transport"/>
    <property type="evidence" value="ECO:0007669"/>
    <property type="project" value="TreeGrafter"/>
</dbReference>
<keyword evidence="5" id="KW-0653">Protein transport</keyword>
<keyword evidence="3" id="KW-0813">Transport</keyword>
<dbReference type="OrthoDB" id="158360at2759"/>
<evidence type="ECO:0000256" key="11">
    <source>
        <dbReference type="SAM" id="Phobius"/>
    </source>
</evidence>